<organism evidence="6 7">
    <name type="scientific">Arsukibacterium ikkense</name>
    <dbReference type="NCBI Taxonomy" id="336831"/>
    <lineage>
        <taxon>Bacteria</taxon>
        <taxon>Pseudomonadati</taxon>
        <taxon>Pseudomonadota</taxon>
        <taxon>Gammaproteobacteria</taxon>
        <taxon>Chromatiales</taxon>
        <taxon>Chromatiaceae</taxon>
        <taxon>Arsukibacterium</taxon>
    </lineage>
</organism>
<evidence type="ECO:0000259" key="5">
    <source>
        <dbReference type="PROSITE" id="PS00662"/>
    </source>
</evidence>
<name>A0A0M2V6Z7_9GAMM</name>
<evidence type="ECO:0000256" key="1">
    <source>
        <dbReference type="ARBA" id="ARBA00006611"/>
    </source>
</evidence>
<evidence type="ECO:0000256" key="4">
    <source>
        <dbReference type="SAM" id="MobiDB-lite"/>
    </source>
</evidence>
<keyword evidence="3" id="KW-0067">ATP-binding</keyword>
<dbReference type="GO" id="GO:0016887">
    <property type="term" value="F:ATP hydrolysis activity"/>
    <property type="evidence" value="ECO:0007669"/>
    <property type="project" value="TreeGrafter"/>
</dbReference>
<dbReference type="Pfam" id="PF05157">
    <property type="entry name" value="MshEN"/>
    <property type="match status" value="1"/>
</dbReference>
<keyword evidence="2" id="KW-0547">Nucleotide-binding</keyword>
<dbReference type="FunFam" id="3.40.50.300:FF:000398">
    <property type="entry name" value="Type IV pilus assembly ATPase PilB"/>
    <property type="match status" value="1"/>
</dbReference>
<dbReference type="GO" id="GO:0005886">
    <property type="term" value="C:plasma membrane"/>
    <property type="evidence" value="ECO:0007669"/>
    <property type="project" value="TreeGrafter"/>
</dbReference>
<dbReference type="GO" id="GO:0005524">
    <property type="term" value="F:ATP binding"/>
    <property type="evidence" value="ECO:0007669"/>
    <property type="project" value="UniProtKB-KW"/>
</dbReference>
<dbReference type="SUPFAM" id="SSF160246">
    <property type="entry name" value="EspE N-terminal domain-like"/>
    <property type="match status" value="1"/>
</dbReference>
<sequence>MQKPKLKMRLGDLLVHEHIITEAQLEQALARQKSSGRKLGATLIEMQFLSEQQLLQFLAQQLQVPFLDIAQRKIDPKAAQLLAEVHARRFRALVIEDMGDSVLLGMNDPADLAILDQIAPLLAPREIKIAVVRESQLLDAFDSLYRRTKDIENFATQLKQEHSSDTEDALLAEENREETDNTIAKLLRSIFEDAVQVKASDIHIEPDEKVLRIRQRVDGILQESTLNEVSIAAALVLRLKLMASLDISEKRLPQDGRFQITVKQHKIDIRMSTMPVQYGESVVMRLLDQSAGLLKMEDTGIPGPMLARLRRIVQSPHGMILVTGPTGSGKTTTLYGVLSELNKAGSKIITVEDPVEYRLPRINQVQVNHKIGLTFSNVLRTTLRQDPDIIMVGEMRDQETAEMGLRGALTGHLVLSTLHTNDAVSSTLRLIDMGAAPYLVASALRAIIAQRLVRRLCDYCKQPHQPDELEQNWLRHHKTNEQARYWQGVGCQSCNHTGYKGRLGVFELLVITKPLADALRRSDIEGFSNLAYHSDDFVSLGKMALDYAQQGVTTLEEVIRVSEYLETEPEVPPLADTPLSLEEES</sequence>
<dbReference type="Gene3D" id="3.40.50.300">
    <property type="entry name" value="P-loop containing nucleotide triphosphate hydrolases"/>
    <property type="match status" value="1"/>
</dbReference>
<protein>
    <submittedName>
        <fullName evidence="6">MSHA biogenesis protein MshE</fullName>
    </submittedName>
</protein>
<dbReference type="InterPro" id="IPR007831">
    <property type="entry name" value="T2SS_GspE_N"/>
</dbReference>
<gene>
    <name evidence="6" type="ORF">WG68_12365</name>
</gene>
<dbReference type="PATRIC" id="fig|336831.14.peg.1702"/>
<dbReference type="PANTHER" id="PTHR30258:SF29">
    <property type="entry name" value="MSHA PILUS ASSEMBLY ATPASE MSHE"/>
    <property type="match status" value="1"/>
</dbReference>
<dbReference type="SMART" id="SM00382">
    <property type="entry name" value="AAA"/>
    <property type="match status" value="1"/>
</dbReference>
<feature type="domain" description="Bacterial type II secretion system protein E" evidence="5">
    <location>
        <begin position="383"/>
        <end position="397"/>
    </location>
</feature>
<evidence type="ECO:0000256" key="3">
    <source>
        <dbReference type="ARBA" id="ARBA00022840"/>
    </source>
</evidence>
<dbReference type="Pfam" id="PF00437">
    <property type="entry name" value="T2SSE"/>
    <property type="match status" value="1"/>
</dbReference>
<keyword evidence="7" id="KW-1185">Reference proteome</keyword>
<evidence type="ECO:0000256" key="2">
    <source>
        <dbReference type="ARBA" id="ARBA00022741"/>
    </source>
</evidence>
<dbReference type="STRING" id="336831.WG68_12365"/>
<dbReference type="PROSITE" id="PS00662">
    <property type="entry name" value="T2SP_E"/>
    <property type="match status" value="1"/>
</dbReference>
<accession>A0A0M2V6Z7</accession>
<dbReference type="Gene3D" id="3.30.300.160">
    <property type="entry name" value="Type II secretion system, protein E, N-terminal domain"/>
    <property type="match status" value="1"/>
</dbReference>
<dbReference type="FunFam" id="3.30.450.90:FF:000001">
    <property type="entry name" value="Type II secretion system ATPase GspE"/>
    <property type="match status" value="1"/>
</dbReference>
<dbReference type="SUPFAM" id="SSF52540">
    <property type="entry name" value="P-loop containing nucleoside triphosphate hydrolases"/>
    <property type="match status" value="1"/>
</dbReference>
<comment type="caution">
    <text evidence="6">The sequence shown here is derived from an EMBL/GenBank/DDBJ whole genome shotgun (WGS) entry which is preliminary data.</text>
</comment>
<dbReference type="AlphaFoldDB" id="A0A0M2V6Z7"/>
<dbReference type="InterPro" id="IPR037257">
    <property type="entry name" value="T2SS_E_N_sf"/>
</dbReference>
<dbReference type="Proteomes" id="UP000034228">
    <property type="component" value="Unassembled WGS sequence"/>
</dbReference>
<evidence type="ECO:0000313" key="7">
    <source>
        <dbReference type="Proteomes" id="UP000034228"/>
    </source>
</evidence>
<dbReference type="InterPro" id="IPR003593">
    <property type="entry name" value="AAA+_ATPase"/>
</dbReference>
<feature type="region of interest" description="Disordered" evidence="4">
    <location>
        <begin position="566"/>
        <end position="585"/>
    </location>
</feature>
<dbReference type="Gene3D" id="3.30.450.90">
    <property type="match status" value="1"/>
</dbReference>
<dbReference type="PANTHER" id="PTHR30258">
    <property type="entry name" value="TYPE II SECRETION SYSTEM PROTEIN GSPE-RELATED"/>
    <property type="match status" value="1"/>
</dbReference>
<dbReference type="CDD" id="cd01129">
    <property type="entry name" value="PulE-GspE-like"/>
    <property type="match status" value="1"/>
</dbReference>
<comment type="similarity">
    <text evidence="1">Belongs to the GSP E family.</text>
</comment>
<dbReference type="InterPro" id="IPR027417">
    <property type="entry name" value="P-loop_NTPase"/>
</dbReference>
<dbReference type="RefSeq" id="WP_046558019.1">
    <property type="nucleotide sequence ID" value="NZ_LAHO01000012.1"/>
</dbReference>
<dbReference type="InterPro" id="IPR001482">
    <property type="entry name" value="T2SS/T4SS_dom"/>
</dbReference>
<dbReference type="EMBL" id="LAHO01000012">
    <property type="protein sequence ID" value="KKO44938.1"/>
    <property type="molecule type" value="Genomic_DNA"/>
</dbReference>
<reference evidence="6 7" key="1">
    <citation type="submission" date="2015-03" db="EMBL/GenBank/DDBJ databases">
        <title>Draft genome sequences of two protease-producing strains of Arsukibacterium isolated from two cold and alkaline environments.</title>
        <authorList>
            <person name="Lylloff J.E."/>
            <person name="Skov L.B."/>
            <person name="Jepsen M."/>
            <person name="Hallin P.F."/>
            <person name="Sorensen S.J."/>
            <person name="Stougaard P."/>
            <person name="Glaring M.A."/>
        </authorList>
    </citation>
    <scope>NUCLEOTIDE SEQUENCE [LARGE SCALE GENOMIC DNA]</scope>
    <source>
        <strain evidence="6 7">GCM72</strain>
    </source>
</reference>
<evidence type="ECO:0000313" key="6">
    <source>
        <dbReference type="EMBL" id="KKO44938.1"/>
    </source>
</evidence>
<dbReference type="OrthoDB" id="9804785at2"/>
<proteinExistence type="inferred from homology"/>